<organism evidence="1 2">
    <name type="scientific">Macrosiphum euphorbiae</name>
    <name type="common">potato aphid</name>
    <dbReference type="NCBI Taxonomy" id="13131"/>
    <lineage>
        <taxon>Eukaryota</taxon>
        <taxon>Metazoa</taxon>
        <taxon>Ecdysozoa</taxon>
        <taxon>Arthropoda</taxon>
        <taxon>Hexapoda</taxon>
        <taxon>Insecta</taxon>
        <taxon>Pterygota</taxon>
        <taxon>Neoptera</taxon>
        <taxon>Paraneoptera</taxon>
        <taxon>Hemiptera</taxon>
        <taxon>Sternorrhyncha</taxon>
        <taxon>Aphidomorpha</taxon>
        <taxon>Aphidoidea</taxon>
        <taxon>Aphididae</taxon>
        <taxon>Macrosiphini</taxon>
        <taxon>Macrosiphum</taxon>
    </lineage>
</organism>
<protein>
    <submittedName>
        <fullName evidence="1">Uncharacterized protein</fullName>
    </submittedName>
</protein>
<dbReference type="AlphaFoldDB" id="A0AAV0VTS7"/>
<comment type="caution">
    <text evidence="1">The sequence shown here is derived from an EMBL/GenBank/DDBJ whole genome shotgun (WGS) entry which is preliminary data.</text>
</comment>
<evidence type="ECO:0000313" key="1">
    <source>
        <dbReference type="EMBL" id="CAI6346322.1"/>
    </source>
</evidence>
<accession>A0AAV0VTS7</accession>
<evidence type="ECO:0000313" key="2">
    <source>
        <dbReference type="Proteomes" id="UP001160148"/>
    </source>
</evidence>
<dbReference type="Proteomes" id="UP001160148">
    <property type="component" value="Unassembled WGS sequence"/>
</dbReference>
<gene>
    <name evidence="1" type="ORF">MEUPH1_LOCUS3242</name>
</gene>
<reference evidence="1 2" key="1">
    <citation type="submission" date="2023-01" db="EMBL/GenBank/DDBJ databases">
        <authorList>
            <person name="Whitehead M."/>
        </authorList>
    </citation>
    <scope>NUCLEOTIDE SEQUENCE [LARGE SCALE GENOMIC DNA]</scope>
</reference>
<name>A0AAV0VTS7_9HEMI</name>
<keyword evidence="2" id="KW-1185">Reference proteome</keyword>
<sequence length="101" mass="11175">MSIHRSSRSSMMSSASSSLDSCLKYQMVEVEACGLHGGQVGCLSMVSDWLWRAVCCQREVCGPRIRFPENLFVSVVHDRDVVVAVLKNSSLVTGAERVKPW</sequence>
<proteinExistence type="predicted"/>
<dbReference type="EMBL" id="CARXXK010000001">
    <property type="protein sequence ID" value="CAI6346322.1"/>
    <property type="molecule type" value="Genomic_DNA"/>
</dbReference>